<dbReference type="Proteomes" id="UP000776276">
    <property type="component" value="Unassembled WGS sequence"/>
</dbReference>
<name>A0ABS6BE01_9SPHN</name>
<evidence type="ECO:0000256" key="4">
    <source>
        <dbReference type="ARBA" id="ARBA00022692"/>
    </source>
</evidence>
<dbReference type="InterPro" id="IPR002146">
    <property type="entry name" value="ATP_synth_b/b'su_bac/chlpt"/>
</dbReference>
<proteinExistence type="inferred from homology"/>
<comment type="similarity">
    <text evidence="1 13 14">Belongs to the ATPase B chain family.</text>
</comment>
<keyword evidence="13" id="KW-1003">Cell membrane</keyword>
<dbReference type="InterPro" id="IPR050059">
    <property type="entry name" value="ATP_synthase_B_chain"/>
</dbReference>
<dbReference type="RefSeq" id="WP_216318897.1">
    <property type="nucleotide sequence ID" value="NZ_JAHKRT010000001.1"/>
</dbReference>
<protein>
    <recommendedName>
        <fullName evidence="13">ATP synthase subunit b</fullName>
    </recommendedName>
    <alternativeName>
        <fullName evidence="13">ATP synthase F(0) sector subunit b</fullName>
    </alternativeName>
    <alternativeName>
        <fullName evidence="13">ATPase subunit I</fullName>
    </alternativeName>
    <alternativeName>
        <fullName evidence="13">F-type ATPase subunit b</fullName>
        <shortName evidence="13">F-ATPase subunit b</shortName>
    </alternativeName>
</protein>
<dbReference type="PANTHER" id="PTHR33445:SF1">
    <property type="entry name" value="ATP SYNTHASE SUBUNIT B"/>
    <property type="match status" value="1"/>
</dbReference>
<evidence type="ECO:0000256" key="5">
    <source>
        <dbReference type="ARBA" id="ARBA00022781"/>
    </source>
</evidence>
<evidence type="ECO:0000256" key="11">
    <source>
        <dbReference type="ARBA" id="ARBA00025614"/>
    </source>
</evidence>
<evidence type="ECO:0000313" key="15">
    <source>
        <dbReference type="EMBL" id="MBU3076535.1"/>
    </source>
</evidence>
<evidence type="ECO:0000256" key="6">
    <source>
        <dbReference type="ARBA" id="ARBA00022989"/>
    </source>
</evidence>
<evidence type="ECO:0000256" key="10">
    <source>
        <dbReference type="ARBA" id="ARBA00025198"/>
    </source>
</evidence>
<keyword evidence="8 13" id="KW-0472">Membrane</keyword>
<keyword evidence="4 13" id="KW-0812">Transmembrane</keyword>
<feature type="transmembrane region" description="Helical" evidence="13">
    <location>
        <begin position="15"/>
        <end position="34"/>
    </location>
</feature>
<keyword evidence="9 13" id="KW-0066">ATP synthesis</keyword>
<evidence type="ECO:0000313" key="16">
    <source>
        <dbReference type="Proteomes" id="UP000776276"/>
    </source>
</evidence>
<evidence type="ECO:0000256" key="7">
    <source>
        <dbReference type="ARBA" id="ARBA00023065"/>
    </source>
</evidence>
<dbReference type="PANTHER" id="PTHR33445">
    <property type="entry name" value="ATP SYNTHASE SUBUNIT B', CHLOROPLASTIC"/>
    <property type="match status" value="1"/>
</dbReference>
<accession>A0ABS6BE01</accession>
<keyword evidence="2 13" id="KW-0813">Transport</keyword>
<keyword evidence="7 13" id="KW-0406">Ion transport</keyword>
<keyword evidence="3 13" id="KW-0138">CF(0)</keyword>
<keyword evidence="6 13" id="KW-1133">Transmembrane helix</keyword>
<dbReference type="CDD" id="cd06503">
    <property type="entry name" value="ATP-synt_Fo_b"/>
    <property type="match status" value="1"/>
</dbReference>
<evidence type="ECO:0000256" key="8">
    <source>
        <dbReference type="ARBA" id="ARBA00023136"/>
    </source>
</evidence>
<evidence type="ECO:0000256" key="9">
    <source>
        <dbReference type="ARBA" id="ARBA00023310"/>
    </source>
</evidence>
<comment type="subcellular location">
    <subcellularLocation>
        <location evidence="13">Cell membrane</location>
        <topology evidence="13">Single-pass membrane protein</topology>
    </subcellularLocation>
    <subcellularLocation>
        <location evidence="12">Endomembrane system</location>
        <topology evidence="12">Single-pass membrane protein</topology>
    </subcellularLocation>
</comment>
<dbReference type="Pfam" id="PF00430">
    <property type="entry name" value="ATP-synt_B"/>
    <property type="match status" value="1"/>
</dbReference>
<evidence type="ECO:0000256" key="12">
    <source>
        <dbReference type="ARBA" id="ARBA00037847"/>
    </source>
</evidence>
<reference evidence="15 16" key="1">
    <citation type="submission" date="2021-06" db="EMBL/GenBank/DDBJ databases">
        <title>Sphingomonas sp. XMGL2, whole genome shotgun sequencing project.</title>
        <authorList>
            <person name="Zhao G."/>
            <person name="Shen L."/>
        </authorList>
    </citation>
    <scope>NUCLEOTIDE SEQUENCE [LARGE SCALE GENOMIC DNA]</scope>
    <source>
        <strain evidence="15 16">XMGL2</strain>
    </source>
</reference>
<evidence type="ECO:0000256" key="14">
    <source>
        <dbReference type="RuleBase" id="RU003848"/>
    </source>
</evidence>
<sequence>MPQIAQLAEIYSSQIFWMLVVFGLIYFVIAKSMLPKIEATMDGRDKRVREDLVAASRARSDADEAEAGYRARLAEARAAAQKAAAEAKSAAAAEAETRVKAADAVSATKLADAEARLAVQRNEALATIEGVAAEAAQDIVQRLSGVAVARDRADAAVKAALAQQG</sequence>
<keyword evidence="16" id="KW-1185">Reference proteome</keyword>
<comment type="function">
    <text evidence="10 13">F(1)F(0) ATP synthase produces ATP from ADP in the presence of a proton or sodium gradient. F-type ATPases consist of two structural domains, F(1) containing the extramembraneous catalytic core and F(0) containing the membrane proton channel, linked together by a central stalk and a peripheral stalk. During catalysis, ATP synthesis in the catalytic domain of F(1) is coupled via a rotary mechanism of the central stalk subunits to proton translocation.</text>
</comment>
<dbReference type="HAMAP" id="MF_01398">
    <property type="entry name" value="ATP_synth_b_bprime"/>
    <property type="match status" value="1"/>
</dbReference>
<organism evidence="15 16">
    <name type="scientific">Sphingomonas quercus</name>
    <dbReference type="NCBI Taxonomy" id="2842451"/>
    <lineage>
        <taxon>Bacteria</taxon>
        <taxon>Pseudomonadati</taxon>
        <taxon>Pseudomonadota</taxon>
        <taxon>Alphaproteobacteria</taxon>
        <taxon>Sphingomonadales</taxon>
        <taxon>Sphingomonadaceae</taxon>
        <taxon>Sphingomonas</taxon>
    </lineage>
</organism>
<comment type="caution">
    <text evidence="15">The sequence shown here is derived from an EMBL/GenBank/DDBJ whole genome shotgun (WGS) entry which is preliminary data.</text>
</comment>
<evidence type="ECO:0000256" key="13">
    <source>
        <dbReference type="HAMAP-Rule" id="MF_01398"/>
    </source>
</evidence>
<comment type="subunit">
    <text evidence="13">F-type ATPases have 2 components, F(1) - the catalytic core - and F(0) - the membrane proton channel. F(1) has five subunits: alpha(3), beta(3), gamma(1), delta(1), epsilon(1). F(0) has three main subunits: a(1), b(2) and c(10-14). The alpha and beta chains form an alternating ring which encloses part of the gamma chain. F(1) is attached to F(0) by a central stalk formed by the gamma and epsilon chains, while a peripheral stalk is formed by the delta and b chains.</text>
</comment>
<keyword evidence="5 13" id="KW-0375">Hydrogen ion transport</keyword>
<evidence type="ECO:0000256" key="3">
    <source>
        <dbReference type="ARBA" id="ARBA00022547"/>
    </source>
</evidence>
<evidence type="ECO:0000256" key="2">
    <source>
        <dbReference type="ARBA" id="ARBA00022448"/>
    </source>
</evidence>
<evidence type="ECO:0000256" key="1">
    <source>
        <dbReference type="ARBA" id="ARBA00005513"/>
    </source>
</evidence>
<comment type="function">
    <text evidence="11">Component of the F(0) channel, it forms part of the peripheral stalk, linking F(1) to F(0). The b'-subunit is a diverged and duplicated form of b found in plants and photosynthetic bacteria.</text>
</comment>
<dbReference type="EMBL" id="JAHKRT010000001">
    <property type="protein sequence ID" value="MBU3076535.1"/>
    <property type="molecule type" value="Genomic_DNA"/>
</dbReference>
<gene>
    <name evidence="13" type="primary">atpF</name>
    <name evidence="15" type="ORF">KOF26_01545</name>
</gene>